<sequence>MTRRARPSAAGRQQGYTLLEVAIALAVVGLLGAGLYGAQQALYSHGSQGQAQAEAERARQAVLAYALRMQRLPCPDTTGNGWASHADGQCSQASGWLPYETLGLAGAAAPGANGRRLAYAALRVPGGPDLFRPSAGAAPVDYSPGGEAALYETLRRAGQMPYDGAALRLATARQGVADPCAGAGATQVNPAFVVIAPATPAAGGALPVFSAAHAALARGAALCAIAPAGGRANQNSDAVAAVGTAELLGWLAARAH</sequence>
<dbReference type="PROSITE" id="PS00409">
    <property type="entry name" value="PROKAR_NTER_METHYL"/>
    <property type="match status" value="1"/>
</dbReference>
<dbReference type="RefSeq" id="WP_015064519.1">
    <property type="nucleotide sequence ID" value="NC_019382.1"/>
</dbReference>
<reference evidence="2 3" key="1">
    <citation type="journal article" date="2012" name="BMC Genomics">
        <title>Comparative genomics of the classical Bordetella subspecies: the evolution and exchange of virulence-associated diversity amongst closely related pathogens.</title>
        <authorList>
            <person name="Park J."/>
            <person name="Zhang Y."/>
            <person name="Buboltz A.M."/>
            <person name="Zhang X."/>
            <person name="Schuster S.C."/>
            <person name="Ahuja U."/>
            <person name="Liu M."/>
            <person name="Miller J.F."/>
            <person name="Sebaihia M."/>
            <person name="Bentley S.D."/>
            <person name="Parkhill J."/>
            <person name="Harvill E.T."/>
        </authorList>
    </citation>
    <scope>NUCLEOTIDE SEQUENCE [LARGE SCALE GENOMIC DNA]</scope>
    <source>
        <strain evidence="2 3">253</strain>
    </source>
</reference>
<gene>
    <name evidence="2" type="ORF">BN112_2655</name>
</gene>
<name>A0A0C6P7F2_BORBO</name>
<dbReference type="KEGG" id="bbh:BN112_2655"/>
<dbReference type="NCBIfam" id="TIGR02532">
    <property type="entry name" value="IV_pilin_GFxxxE"/>
    <property type="match status" value="1"/>
</dbReference>
<feature type="transmembrane region" description="Helical" evidence="1">
    <location>
        <begin position="21"/>
        <end position="38"/>
    </location>
</feature>
<evidence type="ECO:0000313" key="3">
    <source>
        <dbReference type="Proteomes" id="UP000007564"/>
    </source>
</evidence>
<dbReference type="HOGENOM" id="CLU_095597_0_0_4"/>
<dbReference type="EMBL" id="HE965806">
    <property type="protein sequence ID" value="CCJ54572.1"/>
    <property type="molecule type" value="Genomic_DNA"/>
</dbReference>
<dbReference type="Pfam" id="PF07963">
    <property type="entry name" value="N_methyl"/>
    <property type="match status" value="1"/>
</dbReference>
<evidence type="ECO:0000313" key="2">
    <source>
        <dbReference type="EMBL" id="CCJ54572.1"/>
    </source>
</evidence>
<dbReference type="OrthoDB" id="6038212at2"/>
<proteinExistence type="predicted"/>
<dbReference type="AlphaFoldDB" id="A0A0C6P7F2"/>
<keyword evidence="1" id="KW-0472">Membrane</keyword>
<evidence type="ECO:0000256" key="1">
    <source>
        <dbReference type="SAM" id="Phobius"/>
    </source>
</evidence>
<organism evidence="2 3">
    <name type="scientific">Bordetella bronchiseptica 253</name>
    <dbReference type="NCBI Taxonomy" id="568707"/>
    <lineage>
        <taxon>Bacteria</taxon>
        <taxon>Pseudomonadati</taxon>
        <taxon>Pseudomonadota</taxon>
        <taxon>Betaproteobacteria</taxon>
        <taxon>Burkholderiales</taxon>
        <taxon>Alcaligenaceae</taxon>
        <taxon>Bordetella</taxon>
    </lineage>
</organism>
<keyword evidence="1" id="KW-1133">Transmembrane helix</keyword>
<dbReference type="SUPFAM" id="SSF54523">
    <property type="entry name" value="Pili subunits"/>
    <property type="match status" value="1"/>
</dbReference>
<protein>
    <submittedName>
        <fullName evidence="2">Putative membrane protein</fullName>
    </submittedName>
</protein>
<dbReference type="Proteomes" id="UP000007564">
    <property type="component" value="Chromosome"/>
</dbReference>
<dbReference type="InterPro" id="IPR045584">
    <property type="entry name" value="Pilin-like"/>
</dbReference>
<keyword evidence="1" id="KW-0812">Transmembrane</keyword>
<dbReference type="InterPro" id="IPR012902">
    <property type="entry name" value="N_methyl_site"/>
</dbReference>
<accession>A0A0C6P7F2</accession>